<name>A0A0E0K0T7_ORYPU</name>
<keyword evidence="3" id="KW-1185">Reference proteome</keyword>
<accession>A0A0E0K0T7</accession>
<sequence length="94" mass="10401">MAGVVLDADAKGTCLVRFDKMKGPFTEMGKKCKGKSVKKCCDAFKAVGCPLNKLLNDLDNGCWDDMFYFIQTYDRLPPGTIFKKCVEGPHGIKC</sequence>
<reference evidence="2" key="1">
    <citation type="submission" date="2015-04" db="UniProtKB">
        <authorList>
            <consortium name="EnsemblPlants"/>
        </authorList>
    </citation>
    <scope>IDENTIFICATION</scope>
</reference>
<dbReference type="HOGENOM" id="CLU_119747_2_0_1"/>
<evidence type="ECO:0000259" key="1">
    <source>
        <dbReference type="Pfam" id="PF26578"/>
    </source>
</evidence>
<organism evidence="2">
    <name type="scientific">Oryza punctata</name>
    <name type="common">Red rice</name>
    <dbReference type="NCBI Taxonomy" id="4537"/>
    <lineage>
        <taxon>Eukaryota</taxon>
        <taxon>Viridiplantae</taxon>
        <taxon>Streptophyta</taxon>
        <taxon>Embryophyta</taxon>
        <taxon>Tracheophyta</taxon>
        <taxon>Spermatophyta</taxon>
        <taxon>Magnoliopsida</taxon>
        <taxon>Liliopsida</taxon>
        <taxon>Poales</taxon>
        <taxon>Poaceae</taxon>
        <taxon>BOP clade</taxon>
        <taxon>Oryzoideae</taxon>
        <taxon>Oryzeae</taxon>
        <taxon>Oryzinae</taxon>
        <taxon>Oryza</taxon>
    </lineage>
</organism>
<dbReference type="InterPro" id="IPR039307">
    <property type="entry name" value="LORELEI-like"/>
</dbReference>
<reference evidence="2" key="2">
    <citation type="submission" date="2018-05" db="EMBL/GenBank/DDBJ databases">
        <title>OpunRS2 (Oryza punctata Reference Sequence Version 2).</title>
        <authorList>
            <person name="Zhang J."/>
            <person name="Kudrna D."/>
            <person name="Lee S."/>
            <person name="Talag J."/>
            <person name="Welchert J."/>
            <person name="Wing R.A."/>
        </authorList>
    </citation>
    <scope>NUCLEOTIDE SEQUENCE [LARGE SCALE GENOMIC DNA]</scope>
</reference>
<evidence type="ECO:0000313" key="3">
    <source>
        <dbReference type="Proteomes" id="UP000026962"/>
    </source>
</evidence>
<evidence type="ECO:0000313" key="2">
    <source>
        <dbReference type="EnsemblPlants" id="OPUNC02G17560.1"/>
    </source>
</evidence>
<feature type="domain" description="GPI-anchored protein LLG1-like" evidence="1">
    <location>
        <begin position="22"/>
        <end position="93"/>
    </location>
</feature>
<proteinExistence type="predicted"/>
<dbReference type="EnsemblPlants" id="OPUNC02G17560.1">
    <property type="protein sequence ID" value="OPUNC02G17560.1"/>
    <property type="gene ID" value="OPUNC02G17560"/>
</dbReference>
<protein>
    <recommendedName>
        <fullName evidence="1">GPI-anchored protein LLG1-like domain-containing protein</fullName>
    </recommendedName>
</protein>
<dbReference type="OMA" id="ACPHNTL"/>
<dbReference type="PANTHER" id="PTHR31533:SF37">
    <property type="entry name" value="OS04G0500300 PROTEIN"/>
    <property type="match status" value="1"/>
</dbReference>
<dbReference type="Gramene" id="OPUNC02G17560.1">
    <property type="protein sequence ID" value="OPUNC02G17560.1"/>
    <property type="gene ID" value="OPUNC02G17560"/>
</dbReference>
<dbReference type="AlphaFoldDB" id="A0A0E0K0T7"/>
<dbReference type="STRING" id="4537.A0A0E0K0T7"/>
<dbReference type="PANTHER" id="PTHR31533">
    <property type="entry name" value="GPI-ANCHORED PROTEIN LLG1-RELATED-RELATED"/>
    <property type="match status" value="1"/>
</dbReference>
<dbReference type="Pfam" id="PF26578">
    <property type="entry name" value="LLG1"/>
    <property type="match status" value="1"/>
</dbReference>
<dbReference type="InterPro" id="IPR058888">
    <property type="entry name" value="LLG1-like"/>
</dbReference>
<dbReference type="Proteomes" id="UP000026962">
    <property type="component" value="Chromosome 2"/>
</dbReference>